<dbReference type="InterPro" id="IPR001387">
    <property type="entry name" value="Cro/C1-type_HTH"/>
</dbReference>
<evidence type="ECO:0000313" key="2">
    <source>
        <dbReference type="EMBL" id="MPM07139.1"/>
    </source>
</evidence>
<feature type="domain" description="HTH cro/C1-type" evidence="1">
    <location>
        <begin position="12"/>
        <end position="65"/>
    </location>
</feature>
<dbReference type="EMBL" id="VSSQ01001304">
    <property type="protein sequence ID" value="MPM07139.1"/>
    <property type="molecule type" value="Genomic_DNA"/>
</dbReference>
<dbReference type="Pfam" id="PF01381">
    <property type="entry name" value="HTH_3"/>
    <property type="match status" value="1"/>
</dbReference>
<dbReference type="AlphaFoldDB" id="A0A644WTS8"/>
<dbReference type="Pfam" id="PF12668">
    <property type="entry name" value="DUF3791"/>
    <property type="match status" value="1"/>
</dbReference>
<dbReference type="InterPro" id="IPR024269">
    <property type="entry name" value="DUF3791"/>
</dbReference>
<organism evidence="2">
    <name type="scientific">bioreactor metagenome</name>
    <dbReference type="NCBI Taxonomy" id="1076179"/>
    <lineage>
        <taxon>unclassified sequences</taxon>
        <taxon>metagenomes</taxon>
        <taxon>ecological metagenomes</taxon>
    </lineage>
</organism>
<sequence>MNIELNKIGTLIRDERMRRGMTQEELGSKICVGKAQISKIESGKGLTIKTVTKVLDALNLSATVHVEDSRNVDKRVIGYVIAVISQFAKANNMTIREASNYLNRYKGLDFLTEHYEAEHLLSLDDCVQDLARVCYNNGGGLLTERGMGFVCNGQSESGTATSCSRARHCNRTGCR</sequence>
<proteinExistence type="predicted"/>
<dbReference type="CDD" id="cd00093">
    <property type="entry name" value="HTH_XRE"/>
    <property type="match status" value="1"/>
</dbReference>
<dbReference type="PROSITE" id="PS50943">
    <property type="entry name" value="HTH_CROC1"/>
    <property type="match status" value="1"/>
</dbReference>
<evidence type="ECO:0000259" key="1">
    <source>
        <dbReference type="PROSITE" id="PS50943"/>
    </source>
</evidence>
<accession>A0A644WTS8</accession>
<reference evidence="2" key="1">
    <citation type="submission" date="2019-08" db="EMBL/GenBank/DDBJ databases">
        <authorList>
            <person name="Kucharzyk K."/>
            <person name="Murdoch R.W."/>
            <person name="Higgins S."/>
            <person name="Loffler F."/>
        </authorList>
    </citation>
    <scope>NUCLEOTIDE SEQUENCE</scope>
</reference>
<dbReference type="InterPro" id="IPR010982">
    <property type="entry name" value="Lambda_DNA-bd_dom_sf"/>
</dbReference>
<dbReference type="GO" id="GO:0003677">
    <property type="term" value="F:DNA binding"/>
    <property type="evidence" value="ECO:0007669"/>
    <property type="project" value="InterPro"/>
</dbReference>
<comment type="caution">
    <text evidence="2">The sequence shown here is derived from an EMBL/GenBank/DDBJ whole genome shotgun (WGS) entry which is preliminary data.</text>
</comment>
<protein>
    <recommendedName>
        <fullName evidence="1">HTH cro/C1-type domain-containing protein</fullName>
    </recommendedName>
</protein>
<dbReference type="SMART" id="SM00530">
    <property type="entry name" value="HTH_XRE"/>
    <property type="match status" value="1"/>
</dbReference>
<gene>
    <name evidence="2" type="ORF">SDC9_53445</name>
</gene>
<dbReference type="Gene3D" id="1.10.260.40">
    <property type="entry name" value="lambda repressor-like DNA-binding domains"/>
    <property type="match status" value="1"/>
</dbReference>
<dbReference type="SUPFAM" id="SSF47413">
    <property type="entry name" value="lambda repressor-like DNA-binding domains"/>
    <property type="match status" value="1"/>
</dbReference>
<name>A0A644WTS8_9ZZZZ</name>